<evidence type="ECO:0000313" key="2">
    <source>
        <dbReference type="EMBL" id="MBW6410209.1"/>
    </source>
</evidence>
<dbReference type="PROSITE" id="PS00409">
    <property type="entry name" value="PROKAR_NTER_METHYL"/>
    <property type="match status" value="1"/>
</dbReference>
<accession>A0ABS7ANT6</accession>
<comment type="caution">
    <text evidence="2">The sequence shown here is derived from an EMBL/GenBank/DDBJ whole genome shotgun (WGS) entry which is preliminary data.</text>
</comment>
<dbReference type="Pfam" id="PF07963">
    <property type="entry name" value="N_methyl"/>
    <property type="match status" value="1"/>
</dbReference>
<evidence type="ECO:0000313" key="3">
    <source>
        <dbReference type="Proteomes" id="UP001519921"/>
    </source>
</evidence>
<keyword evidence="1" id="KW-0812">Transmembrane</keyword>
<reference evidence="2 3" key="1">
    <citation type="submission" date="2021-07" db="EMBL/GenBank/DDBJ databases">
        <title>Clostridium weizhouense sp. nov., an anaerobic bacterium isolated from activated sludge of Petroleum wastewater.</title>
        <authorList>
            <person name="Li Q."/>
        </authorList>
    </citation>
    <scope>NUCLEOTIDE SEQUENCE [LARGE SCALE GENOMIC DNA]</scope>
    <source>
        <strain evidence="2 3">YB-6</strain>
    </source>
</reference>
<keyword evidence="3" id="KW-1185">Reference proteome</keyword>
<protein>
    <submittedName>
        <fullName evidence="2">Prepilin-type N-terminal cleavage/methylation domain-containing protein</fullName>
    </submittedName>
</protein>
<dbReference type="InterPro" id="IPR012902">
    <property type="entry name" value="N_methyl_site"/>
</dbReference>
<name>A0ABS7ANT6_9CLOT</name>
<dbReference type="Proteomes" id="UP001519921">
    <property type="component" value="Unassembled WGS sequence"/>
</dbReference>
<keyword evidence="1" id="KW-1133">Transmembrane helix</keyword>
<dbReference type="NCBIfam" id="TIGR02532">
    <property type="entry name" value="IV_pilin_GFxxxE"/>
    <property type="match status" value="1"/>
</dbReference>
<organism evidence="2 3">
    <name type="scientific">Clostridium weizhouense</name>
    <dbReference type="NCBI Taxonomy" id="2859781"/>
    <lineage>
        <taxon>Bacteria</taxon>
        <taxon>Bacillati</taxon>
        <taxon>Bacillota</taxon>
        <taxon>Clostridia</taxon>
        <taxon>Eubacteriales</taxon>
        <taxon>Clostridiaceae</taxon>
        <taxon>Clostridium</taxon>
    </lineage>
</organism>
<sequence length="178" mass="20344">MLSKKKSGFTLLELIIVMALTLVILGMVFQMFNTNNRIMSDVNIKSTLQTEGQAIEEKLSKIGMQASSMSCDKNDNTQVISIKSLNSSGKECEFEIKKQVRELYIIEYKNNNGKDKDKEKDKEKISEKLLTNNLEKINVLSKDDTSAQIEIILSKKKGYSDITYPVNIKFTFRNKEKE</sequence>
<gene>
    <name evidence="2" type="ORF">KYD98_08890</name>
</gene>
<feature type="transmembrane region" description="Helical" evidence="1">
    <location>
        <begin position="12"/>
        <end position="32"/>
    </location>
</feature>
<keyword evidence="1" id="KW-0472">Membrane</keyword>
<proteinExistence type="predicted"/>
<dbReference type="EMBL" id="JAHXPT010000006">
    <property type="protein sequence ID" value="MBW6410209.1"/>
    <property type="molecule type" value="Genomic_DNA"/>
</dbReference>
<evidence type="ECO:0000256" key="1">
    <source>
        <dbReference type="SAM" id="Phobius"/>
    </source>
</evidence>